<reference evidence="2" key="1">
    <citation type="submission" date="2023-03" db="EMBL/GenBank/DDBJ databases">
        <title>Massive genome expansion in bonnet fungi (Mycena s.s.) driven by repeated elements and novel gene families across ecological guilds.</title>
        <authorList>
            <consortium name="Lawrence Berkeley National Laboratory"/>
            <person name="Harder C.B."/>
            <person name="Miyauchi S."/>
            <person name="Viragh M."/>
            <person name="Kuo A."/>
            <person name="Thoen E."/>
            <person name="Andreopoulos B."/>
            <person name="Lu D."/>
            <person name="Skrede I."/>
            <person name="Drula E."/>
            <person name="Henrissat B."/>
            <person name="Morin E."/>
            <person name="Kohler A."/>
            <person name="Barry K."/>
            <person name="LaButti K."/>
            <person name="Morin E."/>
            <person name="Salamov A."/>
            <person name="Lipzen A."/>
            <person name="Mereny Z."/>
            <person name="Hegedus B."/>
            <person name="Baldrian P."/>
            <person name="Stursova M."/>
            <person name="Weitz H."/>
            <person name="Taylor A."/>
            <person name="Grigoriev I.V."/>
            <person name="Nagy L.G."/>
            <person name="Martin F."/>
            <person name="Kauserud H."/>
        </authorList>
    </citation>
    <scope>NUCLEOTIDE SEQUENCE</scope>
    <source>
        <strain evidence="2">9144</strain>
    </source>
</reference>
<comment type="caution">
    <text evidence="2">The sequence shown here is derived from an EMBL/GenBank/DDBJ whole genome shotgun (WGS) entry which is preliminary data.</text>
</comment>
<dbReference type="AlphaFoldDB" id="A0AAD6YUR9"/>
<proteinExistence type="predicted"/>
<gene>
    <name evidence="2" type="ORF">GGX14DRAFT_553642</name>
</gene>
<feature type="region of interest" description="Disordered" evidence="1">
    <location>
        <begin position="233"/>
        <end position="266"/>
    </location>
</feature>
<keyword evidence="3" id="KW-1185">Reference proteome</keyword>
<accession>A0AAD6YUR9</accession>
<protein>
    <submittedName>
        <fullName evidence="2">Uncharacterized protein</fullName>
    </submittedName>
</protein>
<evidence type="ECO:0000313" key="2">
    <source>
        <dbReference type="EMBL" id="KAJ7230158.1"/>
    </source>
</evidence>
<feature type="region of interest" description="Disordered" evidence="1">
    <location>
        <begin position="97"/>
        <end position="120"/>
    </location>
</feature>
<feature type="compositionally biased region" description="Basic and acidic residues" evidence="1">
    <location>
        <begin position="243"/>
        <end position="253"/>
    </location>
</feature>
<dbReference type="EMBL" id="JARJCW010000001">
    <property type="protein sequence ID" value="KAJ7230158.1"/>
    <property type="molecule type" value="Genomic_DNA"/>
</dbReference>
<evidence type="ECO:0000256" key="1">
    <source>
        <dbReference type="SAM" id="MobiDB-lite"/>
    </source>
</evidence>
<organism evidence="2 3">
    <name type="scientific">Mycena pura</name>
    <dbReference type="NCBI Taxonomy" id="153505"/>
    <lineage>
        <taxon>Eukaryota</taxon>
        <taxon>Fungi</taxon>
        <taxon>Dikarya</taxon>
        <taxon>Basidiomycota</taxon>
        <taxon>Agaricomycotina</taxon>
        <taxon>Agaricomycetes</taxon>
        <taxon>Agaricomycetidae</taxon>
        <taxon>Agaricales</taxon>
        <taxon>Marasmiineae</taxon>
        <taxon>Mycenaceae</taxon>
        <taxon>Mycena</taxon>
    </lineage>
</organism>
<dbReference type="Proteomes" id="UP001219525">
    <property type="component" value="Unassembled WGS sequence"/>
</dbReference>
<feature type="region of interest" description="Disordered" evidence="1">
    <location>
        <begin position="1"/>
        <end position="27"/>
    </location>
</feature>
<evidence type="ECO:0000313" key="3">
    <source>
        <dbReference type="Proteomes" id="UP001219525"/>
    </source>
</evidence>
<name>A0AAD6YUR9_9AGAR</name>
<sequence length="266" mass="28467">MRLRSPRPSSAVEGAASDLDDGDDRLHDTPRSAMSACTLEVAGLSVRCPIFAIIMTAVHVFSDYLALRMCGIGVRHAGDVRGRSLVGEDSAQLRTRPDWTMHEKQPLQSVESGGSLAPTTAGPPNCGFTAASAQAFVSAPGTDFEALPVALSSGYSTNVHCTLTSPSLWRAPFPTDHNPEVPAQRRSQAFQRPRSVNKPARAADVPAYGRHPASSLALHPSLRVLCALITPPFSDADDDGDNEPDKQKKEGMRMRARFGVRARAAV</sequence>